<evidence type="ECO:0000256" key="1">
    <source>
        <dbReference type="ARBA" id="ARBA00004202"/>
    </source>
</evidence>
<keyword evidence="5" id="KW-0547">Nucleotide-binding</keyword>
<dbReference type="EMBL" id="VFON01000001">
    <property type="protein sequence ID" value="TQL42038.1"/>
    <property type="molecule type" value="Genomic_DNA"/>
</dbReference>
<dbReference type="GO" id="GO:0005886">
    <property type="term" value="C:plasma membrane"/>
    <property type="evidence" value="ECO:0007669"/>
    <property type="project" value="UniProtKB-SubCell"/>
</dbReference>
<dbReference type="PANTHER" id="PTHR43297">
    <property type="entry name" value="OLIGOPEPTIDE TRANSPORT ATP-BINDING PROTEIN APPD"/>
    <property type="match status" value="1"/>
</dbReference>
<evidence type="ECO:0000256" key="6">
    <source>
        <dbReference type="ARBA" id="ARBA00022840"/>
    </source>
</evidence>
<dbReference type="InterPro" id="IPR003439">
    <property type="entry name" value="ABC_transporter-like_ATP-bd"/>
</dbReference>
<dbReference type="AlphaFoldDB" id="A0A542Y1T5"/>
<dbReference type="GO" id="GO:0016887">
    <property type="term" value="F:ATP hydrolysis activity"/>
    <property type="evidence" value="ECO:0007669"/>
    <property type="project" value="InterPro"/>
</dbReference>
<keyword evidence="3" id="KW-0813">Transport</keyword>
<comment type="similarity">
    <text evidence="2">Belongs to the ABC transporter superfamily.</text>
</comment>
<keyword evidence="4" id="KW-1003">Cell membrane</keyword>
<dbReference type="STRING" id="55969.SD72_04905"/>
<evidence type="ECO:0000256" key="4">
    <source>
        <dbReference type="ARBA" id="ARBA00022475"/>
    </source>
</evidence>
<dbReference type="RefSeq" id="WP_246055650.1">
    <property type="nucleotide sequence ID" value="NZ_BAAAUY010000023.1"/>
</dbReference>
<name>A0A542Y1T5_9MICO</name>
<dbReference type="Proteomes" id="UP000319094">
    <property type="component" value="Unassembled WGS sequence"/>
</dbReference>
<evidence type="ECO:0000256" key="5">
    <source>
        <dbReference type="ARBA" id="ARBA00022741"/>
    </source>
</evidence>
<evidence type="ECO:0000256" key="2">
    <source>
        <dbReference type="ARBA" id="ARBA00005417"/>
    </source>
</evidence>
<comment type="subcellular location">
    <subcellularLocation>
        <location evidence="1">Cell membrane</location>
        <topology evidence="1">Peripheral membrane protein</topology>
    </subcellularLocation>
</comment>
<accession>A0A542Y1T5</accession>
<evidence type="ECO:0000313" key="10">
    <source>
        <dbReference type="Proteomes" id="UP000319094"/>
    </source>
</evidence>
<dbReference type="InterPro" id="IPR050388">
    <property type="entry name" value="ABC_Ni/Peptide_Import"/>
</dbReference>
<dbReference type="SUPFAM" id="SSF52540">
    <property type="entry name" value="P-loop containing nucleoside triphosphate hydrolases"/>
    <property type="match status" value="1"/>
</dbReference>
<comment type="caution">
    <text evidence="9">The sequence shown here is derived from an EMBL/GenBank/DDBJ whole genome shotgun (WGS) entry which is preliminary data.</text>
</comment>
<evidence type="ECO:0000256" key="7">
    <source>
        <dbReference type="ARBA" id="ARBA00023136"/>
    </source>
</evidence>
<evidence type="ECO:0000256" key="3">
    <source>
        <dbReference type="ARBA" id="ARBA00022448"/>
    </source>
</evidence>
<dbReference type="InterPro" id="IPR003593">
    <property type="entry name" value="AAA+_ATPase"/>
</dbReference>
<dbReference type="InterPro" id="IPR027417">
    <property type="entry name" value="P-loop_NTPase"/>
</dbReference>
<evidence type="ECO:0000259" key="8">
    <source>
        <dbReference type="PROSITE" id="PS50893"/>
    </source>
</evidence>
<proteinExistence type="inferred from homology"/>
<sequence>MNEQHDTVETGATELEVKDLRVSIGGTEILHGISFYLEAGERLGIIGGSGSGKTMTALAIAGLLPREATVSGSVRANGRELLGLSDRELAAIRGDRIGMVFQEPKTALSPFRRLGTQMTEALAIHYHLGRAQRREAALRLARQVGLRDPERIVRAYPHEVSGGQRQRAAIAAAISASPGLLLADEPTTALDVTVQRGILELFTEITDRDECSLVCITHDIAVVNQVAERVLVFADGQIVEQGSVREILERPTHEVTQALIAAAGGEAA</sequence>
<gene>
    <name evidence="9" type="ORF">FB468_0018</name>
</gene>
<dbReference type="Gene3D" id="3.40.50.300">
    <property type="entry name" value="P-loop containing nucleotide triphosphate hydrolases"/>
    <property type="match status" value="1"/>
</dbReference>
<dbReference type="PROSITE" id="PS50893">
    <property type="entry name" value="ABC_TRANSPORTER_2"/>
    <property type="match status" value="1"/>
</dbReference>
<evidence type="ECO:0000313" key="9">
    <source>
        <dbReference type="EMBL" id="TQL42038.1"/>
    </source>
</evidence>
<keyword evidence="7" id="KW-0472">Membrane</keyword>
<dbReference type="InterPro" id="IPR017871">
    <property type="entry name" value="ABC_transporter-like_CS"/>
</dbReference>
<feature type="domain" description="ABC transporter" evidence="8">
    <location>
        <begin position="15"/>
        <end position="260"/>
    </location>
</feature>
<keyword evidence="10" id="KW-1185">Reference proteome</keyword>
<protein>
    <submittedName>
        <fullName evidence="9">Peptide/nickel transport system ATP-binding protein</fullName>
    </submittedName>
</protein>
<reference evidence="9 10" key="1">
    <citation type="submission" date="2019-06" db="EMBL/GenBank/DDBJ databases">
        <title>Sequencing the genomes of 1000 actinobacteria strains.</title>
        <authorList>
            <person name="Klenk H.-P."/>
        </authorList>
    </citation>
    <scope>NUCLEOTIDE SEQUENCE [LARGE SCALE GENOMIC DNA]</scope>
    <source>
        <strain evidence="9 10">DSM 8803</strain>
    </source>
</reference>
<dbReference type="PANTHER" id="PTHR43297:SF2">
    <property type="entry name" value="DIPEPTIDE TRANSPORT ATP-BINDING PROTEIN DPPD"/>
    <property type="match status" value="1"/>
</dbReference>
<dbReference type="Pfam" id="PF00005">
    <property type="entry name" value="ABC_tran"/>
    <property type="match status" value="1"/>
</dbReference>
<dbReference type="GO" id="GO:0005524">
    <property type="term" value="F:ATP binding"/>
    <property type="evidence" value="ECO:0007669"/>
    <property type="project" value="UniProtKB-KW"/>
</dbReference>
<organism evidence="9 10">
    <name type="scientific">Leucobacter komagatae</name>
    <dbReference type="NCBI Taxonomy" id="55969"/>
    <lineage>
        <taxon>Bacteria</taxon>
        <taxon>Bacillati</taxon>
        <taxon>Actinomycetota</taxon>
        <taxon>Actinomycetes</taxon>
        <taxon>Micrococcales</taxon>
        <taxon>Microbacteriaceae</taxon>
        <taxon>Leucobacter</taxon>
    </lineage>
</organism>
<dbReference type="PROSITE" id="PS00211">
    <property type="entry name" value="ABC_TRANSPORTER_1"/>
    <property type="match status" value="1"/>
</dbReference>
<keyword evidence="6 9" id="KW-0067">ATP-binding</keyword>
<dbReference type="SMART" id="SM00382">
    <property type="entry name" value="AAA"/>
    <property type="match status" value="1"/>
</dbReference>